<dbReference type="KEGG" id="mph:MLP_31070"/>
<reference evidence="2 3" key="1">
    <citation type="submission" date="2011-05" db="EMBL/GenBank/DDBJ databases">
        <title>Whole genome sequence of Microlunatus phosphovorus NM-1.</title>
        <authorList>
            <person name="Hosoyama A."/>
            <person name="Sasaki K."/>
            <person name="Harada T."/>
            <person name="Igarashi R."/>
            <person name="Kawakoshi A."/>
            <person name="Sasagawa M."/>
            <person name="Fukada J."/>
            <person name="Nakamura S."/>
            <person name="Katano Y."/>
            <person name="Hanada S."/>
            <person name="Kamagata Y."/>
            <person name="Nakamura N."/>
            <person name="Yamazaki S."/>
            <person name="Fujita N."/>
        </authorList>
    </citation>
    <scope>NUCLEOTIDE SEQUENCE [LARGE SCALE GENOMIC DNA]</scope>
    <source>
        <strain evidence="3">ATCC 700054 / DSM 10555 / JCM 9379 / NBRC 101784 / NCIMB 13414 / VKM Ac-1990 / NM-1</strain>
    </source>
</reference>
<dbReference type="Proteomes" id="UP000007947">
    <property type="component" value="Chromosome"/>
</dbReference>
<evidence type="ECO:0000313" key="2">
    <source>
        <dbReference type="EMBL" id="BAK36121.1"/>
    </source>
</evidence>
<protein>
    <recommendedName>
        <fullName evidence="1">ThuA-like domain-containing protein</fullName>
    </recommendedName>
</protein>
<evidence type="ECO:0000259" key="1">
    <source>
        <dbReference type="Pfam" id="PF06283"/>
    </source>
</evidence>
<gene>
    <name evidence="2" type="ordered locus">MLP_31070</name>
</gene>
<sequence>MNLAECPIVTSSNSHAAPIRVTVWGENYHENSERDRDAMARLYPDGMHGAIAAGLTELLGDRVQVRTATQDQPEHGLTEEVLNNTDVLTWWGHATHGGVDDAVVERVYQRVLGGMGLLPLHSAHFSKIFIKLMGTSCSLAWRDSGDTELVWTVAPGHPITEGVPQPIVIDGQEMYGEYFDIPQPDEQIFLSTFTGGEVFRSGCTWRRGKGRVFYFSPGDQDYPVYHHPDIKRVLANGVLWAAPARTADFVAPAPADMRPPFFQGAQLANQGAQLAAEVSA</sequence>
<dbReference type="InterPro" id="IPR029010">
    <property type="entry name" value="ThuA-like"/>
</dbReference>
<dbReference type="PIRSF" id="PIRSF030013">
    <property type="entry name" value="ThuA"/>
    <property type="match status" value="1"/>
</dbReference>
<dbReference type="eggNOG" id="COG4813">
    <property type="taxonomic scope" value="Bacteria"/>
</dbReference>
<evidence type="ECO:0000313" key="3">
    <source>
        <dbReference type="Proteomes" id="UP000007947"/>
    </source>
</evidence>
<name>F5XKP9_MICPN</name>
<keyword evidence="3" id="KW-1185">Reference proteome</keyword>
<accession>F5XKP9</accession>
<dbReference type="Pfam" id="PF06283">
    <property type="entry name" value="ThuA"/>
    <property type="match status" value="1"/>
</dbReference>
<dbReference type="InterPro" id="IPR029062">
    <property type="entry name" value="Class_I_gatase-like"/>
</dbReference>
<proteinExistence type="predicted"/>
<dbReference type="Gene3D" id="3.40.50.880">
    <property type="match status" value="1"/>
</dbReference>
<organism evidence="2 3">
    <name type="scientific">Microlunatus phosphovorus (strain ATCC 700054 / DSM 10555 / JCM 9379 / NBRC 101784 / NCIMB 13414 / VKM Ac-1990 / NM-1)</name>
    <dbReference type="NCBI Taxonomy" id="1032480"/>
    <lineage>
        <taxon>Bacteria</taxon>
        <taxon>Bacillati</taxon>
        <taxon>Actinomycetota</taxon>
        <taxon>Actinomycetes</taxon>
        <taxon>Propionibacteriales</taxon>
        <taxon>Propionibacteriaceae</taxon>
        <taxon>Microlunatus</taxon>
    </lineage>
</organism>
<dbReference type="InterPro" id="IPR009381">
    <property type="entry name" value="Trehalose_catabolism_ThuA_prok"/>
</dbReference>
<dbReference type="AlphaFoldDB" id="F5XKP9"/>
<dbReference type="STRING" id="1032480.MLP_31070"/>
<dbReference type="HOGENOM" id="CLU_084426_0_0_11"/>
<dbReference type="SUPFAM" id="SSF52317">
    <property type="entry name" value="Class I glutamine amidotransferase-like"/>
    <property type="match status" value="1"/>
</dbReference>
<dbReference type="EMBL" id="AP012204">
    <property type="protein sequence ID" value="BAK36121.1"/>
    <property type="molecule type" value="Genomic_DNA"/>
</dbReference>
<feature type="domain" description="ThuA-like" evidence="1">
    <location>
        <begin position="20"/>
        <end position="241"/>
    </location>
</feature>